<dbReference type="RefSeq" id="WP_012691243.1">
    <property type="nucleotide sequence ID" value="NC_012522.1"/>
</dbReference>
<organism evidence="1 2">
    <name type="scientific">Rhodococcus opacus (strain B4)</name>
    <dbReference type="NCBI Taxonomy" id="632772"/>
    <lineage>
        <taxon>Bacteria</taxon>
        <taxon>Bacillati</taxon>
        <taxon>Actinomycetota</taxon>
        <taxon>Actinomycetes</taxon>
        <taxon>Mycobacteriales</taxon>
        <taxon>Nocardiaceae</taxon>
        <taxon>Rhodococcus</taxon>
    </lineage>
</organism>
<evidence type="ECO:0000313" key="1">
    <source>
        <dbReference type="EMBL" id="BAH52306.1"/>
    </source>
</evidence>
<sequence length="145" mass="15284">MAVTAKAYGLFLKSLLNKEIDFDSDDIRIMLVTAGHTPDQDTHQYKNQVTNEVSGTGYTAGGVALASKTVTYTSGTNTITLDCADPSWSTATITARYAIVYDNTPATDATRPLIGYIDFGADVSSTAGTFQITIDSAGLLTLTAA</sequence>
<dbReference type="PATRIC" id="fig|632772.20.peg.4258"/>
<evidence type="ECO:0000313" key="2">
    <source>
        <dbReference type="Proteomes" id="UP000002212"/>
    </source>
</evidence>
<dbReference type="STRING" id="632772.ROP_40590"/>
<dbReference type="KEGG" id="rop:ROP_40590"/>
<dbReference type="EMBL" id="AP011115">
    <property type="protein sequence ID" value="BAH52306.1"/>
    <property type="molecule type" value="Genomic_DNA"/>
</dbReference>
<reference evidence="1 2" key="1">
    <citation type="submission" date="2009-03" db="EMBL/GenBank/DDBJ databases">
        <title>Comparison of the complete genome sequences of Rhodococcus erythropolis PR4 and Rhodococcus opacus B4.</title>
        <authorList>
            <person name="Takarada H."/>
            <person name="Sekine M."/>
            <person name="Hosoyama A."/>
            <person name="Yamada R."/>
            <person name="Fujisawa T."/>
            <person name="Omata S."/>
            <person name="Shimizu A."/>
            <person name="Tsukatani N."/>
            <person name="Tanikawa S."/>
            <person name="Fujita N."/>
            <person name="Harayama S."/>
        </authorList>
    </citation>
    <scope>NUCLEOTIDE SEQUENCE [LARGE SCALE GENOMIC DNA]</scope>
    <source>
        <strain evidence="1 2">B4</strain>
    </source>
</reference>
<gene>
    <name evidence="1" type="ordered locus">ROP_40590</name>
</gene>
<dbReference type="HOGENOM" id="CLU_147959_0_0_11"/>
<accession>C1B9F3</accession>
<dbReference type="Proteomes" id="UP000002212">
    <property type="component" value="Chromosome"/>
</dbReference>
<name>C1B9F3_RHOOB</name>
<proteinExistence type="predicted"/>
<dbReference type="AlphaFoldDB" id="C1B9F3"/>
<protein>
    <submittedName>
        <fullName evidence="1">Uncharacterized protein</fullName>
    </submittedName>
</protein>
<dbReference type="OrthoDB" id="4556093at2"/>